<name>A0A2U2BD49_9BACT</name>
<reference evidence="2 3" key="1">
    <citation type="submission" date="2018-05" db="EMBL/GenBank/DDBJ databases">
        <title>Marinilabilia rubrum sp. nov., isolated from saltern sediment.</title>
        <authorList>
            <person name="Zhang R."/>
        </authorList>
    </citation>
    <scope>NUCLEOTIDE SEQUENCE [LARGE SCALE GENOMIC DNA]</scope>
    <source>
        <strain evidence="2 3">WTE16</strain>
    </source>
</reference>
<comment type="caution">
    <text evidence="2">The sequence shown here is derived from an EMBL/GenBank/DDBJ whole genome shotgun (WGS) entry which is preliminary data.</text>
</comment>
<dbReference type="Proteomes" id="UP000244956">
    <property type="component" value="Unassembled WGS sequence"/>
</dbReference>
<dbReference type="AlphaFoldDB" id="A0A2U2BD49"/>
<evidence type="ECO:0000313" key="2">
    <source>
        <dbReference type="EMBL" id="PWE00994.1"/>
    </source>
</evidence>
<protein>
    <submittedName>
        <fullName evidence="2">Uncharacterized protein</fullName>
    </submittedName>
</protein>
<evidence type="ECO:0000256" key="1">
    <source>
        <dbReference type="SAM" id="MobiDB-lite"/>
    </source>
</evidence>
<proteinExistence type="predicted"/>
<keyword evidence="3" id="KW-1185">Reference proteome</keyword>
<organism evidence="2 3">
    <name type="scientific">Marinilabilia rubra</name>
    <dbReference type="NCBI Taxonomy" id="2162893"/>
    <lineage>
        <taxon>Bacteria</taxon>
        <taxon>Pseudomonadati</taxon>
        <taxon>Bacteroidota</taxon>
        <taxon>Bacteroidia</taxon>
        <taxon>Marinilabiliales</taxon>
        <taxon>Marinilabiliaceae</taxon>
        <taxon>Marinilabilia</taxon>
    </lineage>
</organism>
<sequence length="285" mass="32397">MNIFKNSKKQAQMKASKTTTAPTELTDQQKAEVLAIFDRMAYVKIYSTLNDHAEGHKGTRDVTQLNVLNYYNNIAEKQKAGTPFQDAIKYLMQDGFLSIPPKESKQQPGTGFNIVSGKANNKVYRFSKTFFDRYRASIQLTPERKTAVCRALMEGLLIFSPCILMARLDYLHAIKKGLTKLNYQIPPNPEKLLYYLMDAGLLLVGNEVGGKDSFIHIKQSTGIKEYDHSIAPSEGFLRRYAKGTVWYKPIHEKDYTKEMDEAYYKGTAKAALKQMKRSNPAQLPE</sequence>
<feature type="region of interest" description="Disordered" evidence="1">
    <location>
        <begin position="1"/>
        <end position="23"/>
    </location>
</feature>
<gene>
    <name evidence="2" type="ORF">DDZ16_00460</name>
</gene>
<evidence type="ECO:0000313" key="3">
    <source>
        <dbReference type="Proteomes" id="UP000244956"/>
    </source>
</evidence>
<feature type="compositionally biased region" description="Polar residues" evidence="1">
    <location>
        <begin position="9"/>
        <end position="23"/>
    </location>
</feature>
<dbReference type="EMBL" id="QEWP01000001">
    <property type="protein sequence ID" value="PWE00994.1"/>
    <property type="molecule type" value="Genomic_DNA"/>
</dbReference>
<accession>A0A2U2BD49</accession>